<evidence type="ECO:0000313" key="3">
    <source>
        <dbReference type="EMBL" id="MEX5718147.1"/>
    </source>
</evidence>
<feature type="transmembrane region" description="Helical" evidence="2">
    <location>
        <begin position="463"/>
        <end position="483"/>
    </location>
</feature>
<feature type="transmembrane region" description="Helical" evidence="2">
    <location>
        <begin position="741"/>
        <end position="762"/>
    </location>
</feature>
<keyword evidence="4" id="KW-1185">Reference proteome</keyword>
<dbReference type="RefSeq" id="WP_369204706.1">
    <property type="nucleotide sequence ID" value="NZ_JBFNXQ010000015.1"/>
</dbReference>
<evidence type="ECO:0008006" key="5">
    <source>
        <dbReference type="Google" id="ProtNLM"/>
    </source>
</evidence>
<evidence type="ECO:0000256" key="1">
    <source>
        <dbReference type="SAM" id="MobiDB-lite"/>
    </source>
</evidence>
<evidence type="ECO:0000313" key="4">
    <source>
        <dbReference type="Proteomes" id="UP001560045"/>
    </source>
</evidence>
<feature type="transmembrane region" description="Helical" evidence="2">
    <location>
        <begin position="378"/>
        <end position="401"/>
    </location>
</feature>
<feature type="transmembrane region" description="Helical" evidence="2">
    <location>
        <begin position="33"/>
        <end position="52"/>
    </location>
</feature>
<feature type="transmembrane region" description="Helical" evidence="2">
    <location>
        <begin position="347"/>
        <end position="366"/>
    </location>
</feature>
<dbReference type="EMBL" id="JBFNXQ010000015">
    <property type="protein sequence ID" value="MEX5718147.1"/>
    <property type="molecule type" value="Genomic_DNA"/>
</dbReference>
<evidence type="ECO:0000256" key="2">
    <source>
        <dbReference type="SAM" id="Phobius"/>
    </source>
</evidence>
<feature type="region of interest" description="Disordered" evidence="1">
    <location>
        <begin position="1"/>
        <end position="25"/>
    </location>
</feature>
<feature type="transmembrane region" description="Helical" evidence="2">
    <location>
        <begin position="123"/>
        <end position="145"/>
    </location>
</feature>
<accession>A0ABV3XC60</accession>
<comment type="caution">
    <text evidence="3">The sequence shown here is derived from an EMBL/GenBank/DDBJ whole genome shotgun (WGS) entry which is preliminary data.</text>
</comment>
<keyword evidence="2" id="KW-1133">Transmembrane helix</keyword>
<feature type="transmembrane region" description="Helical" evidence="2">
    <location>
        <begin position="247"/>
        <end position="269"/>
    </location>
</feature>
<keyword evidence="2" id="KW-0472">Membrane</keyword>
<feature type="transmembrane region" description="Helical" evidence="2">
    <location>
        <begin position="430"/>
        <end position="451"/>
    </location>
</feature>
<gene>
    <name evidence="3" type="ORF">ABQ292_07155</name>
</gene>
<proteinExistence type="predicted"/>
<keyword evidence="2" id="KW-0812">Transmembrane</keyword>
<organism evidence="3 4">
    <name type="scientific">Geodermatophilus maliterrae</name>
    <dbReference type="NCBI Taxonomy" id="3162531"/>
    <lineage>
        <taxon>Bacteria</taxon>
        <taxon>Bacillati</taxon>
        <taxon>Actinomycetota</taxon>
        <taxon>Actinomycetes</taxon>
        <taxon>Geodermatophilales</taxon>
        <taxon>Geodermatophilaceae</taxon>
        <taxon>Geodermatophilus</taxon>
    </lineage>
</organism>
<dbReference type="Proteomes" id="UP001560045">
    <property type="component" value="Unassembled WGS sequence"/>
</dbReference>
<protein>
    <recommendedName>
        <fullName evidence="5">Membrane protein YfhO</fullName>
    </recommendedName>
</protein>
<sequence>MSAGVRDRAPIPAVDGGADASPSRTPAVREGRAALGLFLALEVALLGVLRLWQPRFFYVDDKMAQYLPVWHWLGQRVSWTGVPLVDPDQGSAGALVADLQYGTLDPFHWLLAWVIGRMDGLNLAGWGLHVLAVVVLGGGLVALGTRLGLGAGWAGLAAFGAANSGFLIWYAASWWPAAWGTALLPWLWWGLIGRSAWAAPCAALAAYLLGTSGYPYTLPFAALVVVGVVLEQSLVARDWRAWRVPGLVVRLGAAAGGLLMAAPGLLAAAGMTPYTQRAEATVDARGNAGTFIPNLADVLVGGPTLSSEVSGWWGSILPPAVMATAWFALPLLALVRWSHLRGRLVRGVPGLVTAALLVLASVVATQTPTDVGTLRLPFRYVVVLEVVLPLLVALLVAAAGIDPSRRRVAVAASLILLQGLLALARVPVLAAWHLGVAVVGIGVIAAFGLFVRRSGTQRTGRAALAVLCAATLAAPLASVGASVRLNDVVTTAQGGEATGLPTRGLYDRELWPASVQGFREASLEPGLNASVLIWGSAGVDRGLSLGVPIGSAALFSDVRPGFGYTSLGQAGWAARWCQDYLGQSATCADAVDRLLETVPGTDRTWLEVTAKDVLLLDTRTPPEVFDSLEDRWERIGEQGGFVRYERVDPTEGRVTWTGDGVTDLSALDVGPESESYSVTWSADSDARVLTRTLWWPGYEATLDGRPLEVRAVDRTVIAVDLPAEGGSGELRISFSPPGRTLGLAAVAVGGLVVLGAVGWELVRRRRHASF</sequence>
<feature type="transmembrane region" description="Helical" evidence="2">
    <location>
        <begin position="408"/>
        <end position="424"/>
    </location>
</feature>
<name>A0ABV3XC60_9ACTN</name>
<reference evidence="3 4" key="1">
    <citation type="submission" date="2024-06" db="EMBL/GenBank/DDBJ databases">
        <title>Draft genome sequence of Geodermatophilus badlandi, a novel member of the Geodermatophilaceae isolated from badland sedimentary rocks in the Red desert, Wyoming, USA.</title>
        <authorList>
            <person name="Ben Tekaya S."/>
            <person name="Nouioui I."/>
            <person name="Flores G.M."/>
            <person name="Shaal M.N."/>
            <person name="Bredoire F."/>
            <person name="Basile F."/>
            <person name="Van Diepen L."/>
            <person name="Ward N.L."/>
        </authorList>
    </citation>
    <scope>NUCLEOTIDE SEQUENCE [LARGE SCALE GENOMIC DNA]</scope>
    <source>
        <strain evidence="3 4">WL48A</strain>
    </source>
</reference>
<feature type="transmembrane region" description="Helical" evidence="2">
    <location>
        <begin position="312"/>
        <end position="335"/>
    </location>
</feature>